<feature type="transmembrane region" description="Helical" evidence="1">
    <location>
        <begin position="35"/>
        <end position="55"/>
    </location>
</feature>
<keyword evidence="1" id="KW-1133">Transmembrane helix</keyword>
<accession>A0A9D7SUT1</accession>
<evidence type="ECO:0000313" key="2">
    <source>
        <dbReference type="EMBL" id="MBK9983670.1"/>
    </source>
</evidence>
<gene>
    <name evidence="2" type="ORF">IPP15_15030</name>
</gene>
<dbReference type="AlphaFoldDB" id="A0A9D7SUT1"/>
<dbReference type="Proteomes" id="UP000808337">
    <property type="component" value="Unassembled WGS sequence"/>
</dbReference>
<comment type="caution">
    <text evidence="2">The sequence shown here is derived from an EMBL/GenBank/DDBJ whole genome shotgun (WGS) entry which is preliminary data.</text>
</comment>
<keyword evidence="1" id="KW-0472">Membrane</keyword>
<protein>
    <submittedName>
        <fullName evidence="2">Uncharacterized protein</fullName>
    </submittedName>
</protein>
<proteinExistence type="predicted"/>
<sequence length="132" mass="14814">MSPKQFFAGLAITSITEMSIIMVLIMLFAPMRAHAGFIVVTIAAMIIFCTLLYGAAKILARSSYTKLYIQLIMLAVFLKMILCVILILGYQKGYEPADNSFIWPFLVIYLASTIYEVIFLEKVGREKQSSTP</sequence>
<dbReference type="EMBL" id="JADKGY010000022">
    <property type="protein sequence ID" value="MBK9983670.1"/>
    <property type="molecule type" value="Genomic_DNA"/>
</dbReference>
<name>A0A9D7SUT1_9BACT</name>
<organism evidence="2 3">
    <name type="scientific">Candidatus Opimibacter skivensis</name>
    <dbReference type="NCBI Taxonomy" id="2982028"/>
    <lineage>
        <taxon>Bacteria</taxon>
        <taxon>Pseudomonadati</taxon>
        <taxon>Bacteroidota</taxon>
        <taxon>Saprospiria</taxon>
        <taxon>Saprospirales</taxon>
        <taxon>Saprospiraceae</taxon>
        <taxon>Candidatus Opimibacter</taxon>
    </lineage>
</organism>
<evidence type="ECO:0000313" key="3">
    <source>
        <dbReference type="Proteomes" id="UP000808337"/>
    </source>
</evidence>
<feature type="transmembrane region" description="Helical" evidence="1">
    <location>
        <begin position="7"/>
        <end position="29"/>
    </location>
</feature>
<feature type="transmembrane region" description="Helical" evidence="1">
    <location>
        <begin position="67"/>
        <end position="89"/>
    </location>
</feature>
<evidence type="ECO:0000256" key="1">
    <source>
        <dbReference type="SAM" id="Phobius"/>
    </source>
</evidence>
<feature type="transmembrane region" description="Helical" evidence="1">
    <location>
        <begin position="101"/>
        <end position="120"/>
    </location>
</feature>
<keyword evidence="1" id="KW-0812">Transmembrane</keyword>
<reference evidence="2 3" key="1">
    <citation type="submission" date="2020-10" db="EMBL/GenBank/DDBJ databases">
        <title>Connecting structure to function with the recovery of over 1000 high-quality activated sludge metagenome-assembled genomes encoding full-length rRNA genes using long-read sequencing.</title>
        <authorList>
            <person name="Singleton C.M."/>
            <person name="Petriglieri F."/>
            <person name="Kristensen J.M."/>
            <person name="Kirkegaard R.H."/>
            <person name="Michaelsen T.Y."/>
            <person name="Andersen M.H."/>
            <person name="Karst S.M."/>
            <person name="Dueholm M.S."/>
            <person name="Nielsen P.H."/>
            <person name="Albertsen M."/>
        </authorList>
    </citation>
    <scope>NUCLEOTIDE SEQUENCE [LARGE SCALE GENOMIC DNA]</scope>
    <source>
        <strain evidence="2">Ribe_18-Q3-R11-54_MAXAC.273</strain>
    </source>
</reference>